<evidence type="ECO:0000313" key="1">
    <source>
        <dbReference type="EMBL" id="MCD2425322.1"/>
    </source>
</evidence>
<dbReference type="Pfam" id="PF19654">
    <property type="entry name" value="DUF6157"/>
    <property type="match status" value="1"/>
</dbReference>
<dbReference type="EMBL" id="JAJNEC010000007">
    <property type="protein sequence ID" value="MCD2425322.1"/>
    <property type="molecule type" value="Genomic_DNA"/>
</dbReference>
<keyword evidence="2" id="KW-1185">Reference proteome</keyword>
<reference evidence="1 2" key="1">
    <citation type="submission" date="2021-11" db="EMBL/GenBank/DDBJ databases">
        <title>Genomic of Niabella pedocola.</title>
        <authorList>
            <person name="Wu T."/>
        </authorList>
    </citation>
    <scope>NUCLEOTIDE SEQUENCE [LARGE SCALE GENOMIC DNA]</scope>
    <source>
        <strain evidence="1 2">JCM 31011</strain>
    </source>
</reference>
<evidence type="ECO:0000313" key="2">
    <source>
        <dbReference type="Proteomes" id="UP001199816"/>
    </source>
</evidence>
<gene>
    <name evidence="1" type="ORF">LQ567_21225</name>
</gene>
<accession>A0ABS8PW75</accession>
<dbReference type="RefSeq" id="WP_231007784.1">
    <property type="nucleotide sequence ID" value="NZ_JAJNEC010000007.1"/>
</dbReference>
<protein>
    <submittedName>
        <fullName evidence="1">DUF6157 family protein</fullName>
    </submittedName>
</protein>
<organism evidence="1 2">
    <name type="scientific">Niabella pedocola</name>
    <dbReference type="NCBI Taxonomy" id="1752077"/>
    <lineage>
        <taxon>Bacteria</taxon>
        <taxon>Pseudomonadati</taxon>
        <taxon>Bacteroidota</taxon>
        <taxon>Chitinophagia</taxon>
        <taxon>Chitinophagales</taxon>
        <taxon>Chitinophagaceae</taxon>
        <taxon>Niabella</taxon>
    </lineage>
</organism>
<sequence>MNQHTTNYTDTFILIADDSPVASGEVPPVKGNGLTAAHLQFEMIRKHPYRYTSDDVIFEVYAKKNDLTKAEYKAARTAFFSKGQACLRASPLTKRYGWGVHSNAESKIAIYGAETKEYAQFSKNKSLKIVKAMRSSR</sequence>
<proteinExistence type="predicted"/>
<comment type="caution">
    <text evidence="1">The sequence shown here is derived from an EMBL/GenBank/DDBJ whole genome shotgun (WGS) entry which is preliminary data.</text>
</comment>
<name>A0ABS8PW75_9BACT</name>
<dbReference type="InterPro" id="IPR046155">
    <property type="entry name" value="DUF6157"/>
</dbReference>
<dbReference type="Proteomes" id="UP001199816">
    <property type="component" value="Unassembled WGS sequence"/>
</dbReference>